<gene>
    <name evidence="5" type="ORF">SAMN05421869_13411</name>
</gene>
<keyword evidence="3" id="KW-0418">Kinase</keyword>
<evidence type="ECO:0000259" key="4">
    <source>
        <dbReference type="PROSITE" id="PS51464"/>
    </source>
</evidence>
<evidence type="ECO:0000256" key="2">
    <source>
        <dbReference type="ARBA" id="ARBA00022737"/>
    </source>
</evidence>
<dbReference type="Gene3D" id="3.40.50.10490">
    <property type="entry name" value="Glucose-6-phosphate isomerase like protein, domain 1"/>
    <property type="match status" value="2"/>
</dbReference>
<dbReference type="PROSITE" id="PS51464">
    <property type="entry name" value="SIS"/>
    <property type="match status" value="1"/>
</dbReference>
<dbReference type="CDD" id="cd05008">
    <property type="entry name" value="SIS_GlmS_GlmD_1"/>
    <property type="match status" value="1"/>
</dbReference>
<dbReference type="OrthoDB" id="9808601at2"/>
<dbReference type="SUPFAM" id="SSF53697">
    <property type="entry name" value="SIS domain"/>
    <property type="match status" value="1"/>
</dbReference>
<dbReference type="AlphaFoldDB" id="A0A1G9PKU3"/>
<dbReference type="InterPro" id="IPR046348">
    <property type="entry name" value="SIS_dom_sf"/>
</dbReference>
<dbReference type="SUPFAM" id="SSF53613">
    <property type="entry name" value="Ribokinase-like"/>
    <property type="match status" value="1"/>
</dbReference>
<dbReference type="STRING" id="633440.SAMN05421869_13411"/>
<accession>A0A1G9PKU3</accession>
<dbReference type="InterPro" id="IPR035466">
    <property type="entry name" value="GlmS/AgaS_SIS"/>
</dbReference>
<dbReference type="PANTHER" id="PTHR10584:SF166">
    <property type="entry name" value="RIBOKINASE"/>
    <property type="match status" value="1"/>
</dbReference>
<sequence>METRRVLIVGNLTIDDVVRADGIVRMATPGGNVVYAALAARLWNPGVGIVTRRGDDFPGEILDTLQRLGVETSGVRTIEGPTVRNWVVYEQDGRRRWLYRTPPERSREVAVQPDDLLGGWPAGDPPPVVHVAAMPLGAAAAIVEHIRAHAPGALITLDTHEDWADPEAVVDLAVRTDVFLPSREELAALAGYDDPPRAAAELRRQGVRSVVVKLGAEGALIDADGLPVEHVAAYPVDAVDTTGAGDTFCGALAAALASGLPLPDAVRRGAASAAWAVERFGSLALADLDPETARRRFADLSTPGVDPADTSYDIDVMRREISMIPEVIARHLADPDGHVRRVAETLAERGIEHLFLTGCGDSHFAGLATALAFQRHAGVSARAVHALDLARYQVRYLPERSAVVCVSFSGKVGRTTEAAVQARRFGHLTIALTNDQDGALARAAEVVLPIEVPTLGFSPGTSTYLGMVATLDDLALRWARERGRGTEAARAALGTVPELAERTLLANAGPADKAARRLAEHAWITFLGAGPNESSAKFGAAKLFEGPQLVGVSTNIEEWAHEEYFVSSAGTPVVLVAPSGASADRAGEILDELTFIGAAPIVVSDATPEAPALHLPLAGSVPEEFSPLLAALPLSLIGFHLAEVLGKQSYNFPSQAAKTEHYDTIHRVVIGEPA</sequence>
<organism evidence="5 6">
    <name type="scientific">Nonomuraea jiangxiensis</name>
    <dbReference type="NCBI Taxonomy" id="633440"/>
    <lineage>
        <taxon>Bacteria</taxon>
        <taxon>Bacillati</taxon>
        <taxon>Actinomycetota</taxon>
        <taxon>Actinomycetes</taxon>
        <taxon>Streptosporangiales</taxon>
        <taxon>Streptosporangiaceae</taxon>
        <taxon>Nonomuraea</taxon>
    </lineage>
</organism>
<dbReference type="PROSITE" id="PS00584">
    <property type="entry name" value="PFKB_KINASES_2"/>
    <property type="match status" value="1"/>
</dbReference>
<keyword evidence="1" id="KW-0808">Transferase</keyword>
<dbReference type="InterPro" id="IPR001347">
    <property type="entry name" value="SIS_dom"/>
</dbReference>
<keyword evidence="6" id="KW-1185">Reference proteome</keyword>
<name>A0A1G9PKU3_9ACTN</name>
<proteinExistence type="predicted"/>
<dbReference type="Gene3D" id="3.40.1190.20">
    <property type="match status" value="1"/>
</dbReference>
<dbReference type="PANTHER" id="PTHR10584">
    <property type="entry name" value="SUGAR KINASE"/>
    <property type="match status" value="1"/>
</dbReference>
<protein>
    <submittedName>
        <fullName evidence="5">SIS domain-containing protein</fullName>
    </submittedName>
</protein>
<keyword evidence="2" id="KW-0677">Repeat</keyword>
<dbReference type="EMBL" id="FNDJ01000034">
    <property type="protein sequence ID" value="SDL98817.1"/>
    <property type="molecule type" value="Genomic_DNA"/>
</dbReference>
<dbReference type="GO" id="GO:0016301">
    <property type="term" value="F:kinase activity"/>
    <property type="evidence" value="ECO:0007669"/>
    <property type="project" value="UniProtKB-KW"/>
</dbReference>
<dbReference type="GO" id="GO:1901135">
    <property type="term" value="P:carbohydrate derivative metabolic process"/>
    <property type="evidence" value="ECO:0007669"/>
    <property type="project" value="InterPro"/>
</dbReference>
<dbReference type="RefSeq" id="WP_090945903.1">
    <property type="nucleotide sequence ID" value="NZ_FNDJ01000034.1"/>
</dbReference>
<dbReference type="Pfam" id="PF00294">
    <property type="entry name" value="PfkB"/>
    <property type="match status" value="1"/>
</dbReference>
<dbReference type="Pfam" id="PF01380">
    <property type="entry name" value="SIS"/>
    <property type="match status" value="1"/>
</dbReference>
<evidence type="ECO:0000256" key="3">
    <source>
        <dbReference type="ARBA" id="ARBA00022777"/>
    </source>
</evidence>
<dbReference type="InterPro" id="IPR029056">
    <property type="entry name" value="Ribokinase-like"/>
</dbReference>
<dbReference type="GO" id="GO:0097367">
    <property type="term" value="F:carbohydrate derivative binding"/>
    <property type="evidence" value="ECO:0007669"/>
    <property type="project" value="InterPro"/>
</dbReference>
<dbReference type="GO" id="GO:0005829">
    <property type="term" value="C:cytosol"/>
    <property type="evidence" value="ECO:0007669"/>
    <property type="project" value="TreeGrafter"/>
</dbReference>
<feature type="domain" description="SIS" evidence="4">
    <location>
        <begin position="342"/>
        <end position="484"/>
    </location>
</feature>
<dbReference type="Proteomes" id="UP000199202">
    <property type="component" value="Unassembled WGS sequence"/>
</dbReference>
<dbReference type="InterPro" id="IPR011611">
    <property type="entry name" value="PfkB_dom"/>
</dbReference>
<evidence type="ECO:0000313" key="5">
    <source>
        <dbReference type="EMBL" id="SDL98817.1"/>
    </source>
</evidence>
<evidence type="ECO:0000313" key="6">
    <source>
        <dbReference type="Proteomes" id="UP000199202"/>
    </source>
</evidence>
<dbReference type="InterPro" id="IPR002173">
    <property type="entry name" value="Carboh/pur_kinase_PfkB_CS"/>
</dbReference>
<reference evidence="5 6" key="1">
    <citation type="submission" date="2016-10" db="EMBL/GenBank/DDBJ databases">
        <authorList>
            <person name="de Groot N.N."/>
        </authorList>
    </citation>
    <scope>NUCLEOTIDE SEQUENCE [LARGE SCALE GENOMIC DNA]</scope>
    <source>
        <strain evidence="5 6">CGMCC 4.6533</strain>
    </source>
</reference>
<evidence type="ECO:0000256" key="1">
    <source>
        <dbReference type="ARBA" id="ARBA00022679"/>
    </source>
</evidence>